<dbReference type="InterPro" id="IPR044822">
    <property type="entry name" value="Myb_DNA-bind_4"/>
</dbReference>
<feature type="region of interest" description="Disordered" evidence="1">
    <location>
        <begin position="126"/>
        <end position="206"/>
    </location>
</feature>
<feature type="compositionally biased region" description="Polar residues" evidence="1">
    <location>
        <begin position="160"/>
        <end position="169"/>
    </location>
</feature>
<dbReference type="Pfam" id="PF13837">
    <property type="entry name" value="Myb_DNA-bind_4"/>
    <property type="match status" value="1"/>
</dbReference>
<feature type="compositionally biased region" description="Basic and acidic residues" evidence="1">
    <location>
        <begin position="192"/>
        <end position="206"/>
    </location>
</feature>
<feature type="compositionally biased region" description="Low complexity" evidence="1">
    <location>
        <begin position="145"/>
        <end position="159"/>
    </location>
</feature>
<evidence type="ECO:0000259" key="2">
    <source>
        <dbReference type="Pfam" id="PF13837"/>
    </source>
</evidence>
<feature type="domain" description="Myb/SANT-like DNA-binding" evidence="2">
    <location>
        <begin position="7"/>
        <end position="95"/>
    </location>
</feature>
<name>A0ABD2FNU0_PAGBO</name>
<dbReference type="PANTHER" id="PTHR47595:SF1">
    <property type="entry name" value="MYB_SANT-LIKE DNA-BINDING DOMAIN-CONTAINING PROTEIN"/>
    <property type="match status" value="1"/>
</dbReference>
<evidence type="ECO:0000256" key="1">
    <source>
        <dbReference type="SAM" id="MobiDB-lite"/>
    </source>
</evidence>
<protein>
    <recommendedName>
        <fullName evidence="2">Myb/SANT-like DNA-binding domain-containing protein</fullName>
    </recommendedName>
</protein>
<reference evidence="3 4" key="1">
    <citation type="journal article" date="2022" name="G3 (Bethesda)">
        <title>Evaluating Illumina-, Nanopore-, and PacBio-based genome assembly strategies with the bald notothen, Trematomus borchgrevinki.</title>
        <authorList>
            <person name="Rayamajhi N."/>
            <person name="Cheng C.C."/>
            <person name="Catchen J.M."/>
        </authorList>
    </citation>
    <scope>NUCLEOTIDE SEQUENCE [LARGE SCALE GENOMIC DNA]</scope>
    <source>
        <strain evidence="3">AGRC-2024</strain>
    </source>
</reference>
<comment type="caution">
    <text evidence="3">The sequence shown here is derived from an EMBL/GenBank/DDBJ whole genome shotgun (WGS) entry which is preliminary data.</text>
</comment>
<evidence type="ECO:0000313" key="4">
    <source>
        <dbReference type="Proteomes" id="UP001619887"/>
    </source>
</evidence>
<dbReference type="EMBL" id="JBIYXZ010002088">
    <property type="protein sequence ID" value="KAL3043392.1"/>
    <property type="molecule type" value="Genomic_DNA"/>
</dbReference>
<organism evidence="3 4">
    <name type="scientific">Pagothenia borchgrevinki</name>
    <name type="common">Bald rockcod</name>
    <name type="synonym">Trematomus borchgrevinki</name>
    <dbReference type="NCBI Taxonomy" id="8213"/>
    <lineage>
        <taxon>Eukaryota</taxon>
        <taxon>Metazoa</taxon>
        <taxon>Chordata</taxon>
        <taxon>Craniata</taxon>
        <taxon>Vertebrata</taxon>
        <taxon>Euteleostomi</taxon>
        <taxon>Actinopterygii</taxon>
        <taxon>Neopterygii</taxon>
        <taxon>Teleostei</taxon>
        <taxon>Neoteleostei</taxon>
        <taxon>Acanthomorphata</taxon>
        <taxon>Eupercaria</taxon>
        <taxon>Perciformes</taxon>
        <taxon>Notothenioidei</taxon>
        <taxon>Nototheniidae</taxon>
        <taxon>Pagothenia</taxon>
    </lineage>
</organism>
<dbReference type="Gene3D" id="1.10.10.60">
    <property type="entry name" value="Homeodomain-like"/>
    <property type="match status" value="1"/>
</dbReference>
<dbReference type="PANTHER" id="PTHR47595">
    <property type="entry name" value="HEAT SHOCK 70 KDA PROTEIN 14"/>
    <property type="match status" value="1"/>
</dbReference>
<accession>A0ABD2FNU0</accession>
<proteinExistence type="predicted"/>
<evidence type="ECO:0000313" key="3">
    <source>
        <dbReference type="EMBL" id="KAL3043392.1"/>
    </source>
</evidence>
<dbReference type="Proteomes" id="UP001619887">
    <property type="component" value="Unassembled WGS sequence"/>
</dbReference>
<sequence>MAKKSTPWSVDEVTTFLHLIADDKIQRELDGTTRNLKVFQEVSALLSVRGYARTFQQCRDKLKKLKSEYRAVKDHNGRSGSDRRSWKWFDLMDEIYGRRPASVGREGGLDSATALLESLHDDAIVSSEEEQSRIMGDPSSSSSNPEGTPTRPQTPGPTEHQTPGPTEHQTPTPTPSAITTPQRVALGKRKRGADVHLSQEERHHDQVERNLVQVDRHWQLTMEATARARAEEMAMRREENAQTQECNLAFLRTLGQVVDSRRDPSRHEDEPLY</sequence>
<reference evidence="3 4" key="2">
    <citation type="journal article" date="2024" name="G3 (Bethesda)">
        <title>The genome of the cryopelagic Antarctic bald notothen, Trematomus borchgrevinki.</title>
        <authorList>
            <person name="Rayamajhi N."/>
            <person name="Rivera-Colon A.G."/>
            <person name="Minhas B.F."/>
            <person name="Cheng C.C."/>
            <person name="Catchen J.M."/>
        </authorList>
    </citation>
    <scope>NUCLEOTIDE SEQUENCE [LARGE SCALE GENOMIC DNA]</scope>
    <source>
        <strain evidence="3">AGRC-2024</strain>
    </source>
</reference>
<gene>
    <name evidence="3" type="ORF">OYC64_003288</name>
</gene>
<dbReference type="AlphaFoldDB" id="A0ABD2FNU0"/>
<keyword evidence="4" id="KW-1185">Reference proteome</keyword>